<proteinExistence type="predicted"/>
<gene>
    <name evidence="1" type="ORF">HQ38_07980</name>
</gene>
<comment type="caution">
    <text evidence="1">The sequence shown here is derived from an EMBL/GenBank/DDBJ whole genome shotgun (WGS) entry which is preliminary data.</text>
</comment>
<evidence type="ECO:0008006" key="3">
    <source>
        <dbReference type="Google" id="ProtNLM"/>
    </source>
</evidence>
<reference evidence="1 2" key="1">
    <citation type="submission" date="2014-08" db="EMBL/GenBank/DDBJ databases">
        <title>Porphyromonas crevioricanis strain:COT-253_OH1447 Genome sequencing.</title>
        <authorList>
            <person name="Wallis C."/>
            <person name="Deusch O."/>
            <person name="O'Flynn C."/>
            <person name="Davis I."/>
            <person name="Jospin G."/>
            <person name="Darling A.E."/>
            <person name="Coil D.A."/>
            <person name="Alexiev A."/>
            <person name="Horsfall A."/>
            <person name="Kirkwood N."/>
            <person name="Harris S."/>
            <person name="Eisen J.A."/>
        </authorList>
    </citation>
    <scope>NUCLEOTIDE SEQUENCE [LARGE SCALE GENOMIC DNA]</scope>
    <source>
        <strain evidence="2">COT-253 OH1447</strain>
    </source>
</reference>
<dbReference type="Proteomes" id="UP000030136">
    <property type="component" value="Unassembled WGS sequence"/>
</dbReference>
<evidence type="ECO:0000313" key="2">
    <source>
        <dbReference type="Proteomes" id="UP000030136"/>
    </source>
</evidence>
<name>A0AB34PEL8_9PORP</name>
<accession>A0AB34PEL8</accession>
<dbReference type="EMBL" id="JQJC01000022">
    <property type="protein sequence ID" value="KGN93935.1"/>
    <property type="molecule type" value="Genomic_DNA"/>
</dbReference>
<dbReference type="AlphaFoldDB" id="A0AB34PEL8"/>
<protein>
    <recommendedName>
        <fullName evidence="3">Transposase</fullName>
    </recommendedName>
</protein>
<sequence length="70" mass="8102">MILPKVIELKLLYQEKRVRHSQKTTREIVTKKKKIPVTPPQCTRGYDNIHSRIGGVKNHITNSITYAFAL</sequence>
<evidence type="ECO:0000313" key="1">
    <source>
        <dbReference type="EMBL" id="KGN93935.1"/>
    </source>
</evidence>
<organism evidence="1 2">
    <name type="scientific">Porphyromonas crevioricanis</name>
    <dbReference type="NCBI Taxonomy" id="393921"/>
    <lineage>
        <taxon>Bacteria</taxon>
        <taxon>Pseudomonadati</taxon>
        <taxon>Bacteroidota</taxon>
        <taxon>Bacteroidia</taxon>
        <taxon>Bacteroidales</taxon>
        <taxon>Porphyromonadaceae</taxon>
        <taxon>Porphyromonas</taxon>
    </lineage>
</organism>